<evidence type="ECO:0000313" key="4">
    <source>
        <dbReference type="EMBL" id="MBQ0850554.1"/>
    </source>
</evidence>
<organism evidence="4 5">
    <name type="scientific">Streptomyces liliiviolaceus</name>
    <dbReference type="NCBI Taxonomy" id="2823109"/>
    <lineage>
        <taxon>Bacteria</taxon>
        <taxon>Bacillati</taxon>
        <taxon>Actinomycetota</taxon>
        <taxon>Actinomycetes</taxon>
        <taxon>Kitasatosporales</taxon>
        <taxon>Streptomycetaceae</taxon>
        <taxon>Streptomyces</taxon>
    </lineage>
</organism>
<comment type="similarity">
    <text evidence="1 2">Belongs to the anti-sigma-factor antagonist family.</text>
</comment>
<dbReference type="NCBIfam" id="TIGR00377">
    <property type="entry name" value="ant_ant_sig"/>
    <property type="match status" value="1"/>
</dbReference>
<name>A0A940Y4P5_9ACTN</name>
<dbReference type="PROSITE" id="PS50801">
    <property type="entry name" value="STAS"/>
    <property type="match status" value="1"/>
</dbReference>
<feature type="domain" description="STAS" evidence="3">
    <location>
        <begin position="1"/>
        <end position="95"/>
    </location>
</feature>
<dbReference type="CDD" id="cd07043">
    <property type="entry name" value="STAS_anti-anti-sigma_factors"/>
    <property type="match status" value="1"/>
</dbReference>
<keyword evidence="5" id="KW-1185">Reference proteome</keyword>
<dbReference type="Proteomes" id="UP000677413">
    <property type="component" value="Unassembled WGS sequence"/>
</dbReference>
<evidence type="ECO:0000313" key="5">
    <source>
        <dbReference type="Proteomes" id="UP000677413"/>
    </source>
</evidence>
<accession>A0A940Y4P5</accession>
<dbReference type="InterPro" id="IPR002645">
    <property type="entry name" value="STAS_dom"/>
</dbReference>
<dbReference type="AlphaFoldDB" id="A0A940Y4P5"/>
<dbReference type="EMBL" id="JAGPYQ010000001">
    <property type="protein sequence ID" value="MBQ0850554.1"/>
    <property type="molecule type" value="Genomic_DNA"/>
</dbReference>
<reference evidence="4 5" key="1">
    <citation type="submission" date="2021-04" db="EMBL/GenBank/DDBJ databases">
        <authorList>
            <person name="Tang X."/>
            <person name="Zhou X."/>
            <person name="Chen X."/>
            <person name="Cernava T."/>
            <person name="Zhang C."/>
        </authorList>
    </citation>
    <scope>NUCLEOTIDE SEQUENCE [LARGE SCALE GENOMIC DNA]</scope>
    <source>
        <strain evidence="4 5">BH-SS-21</strain>
    </source>
</reference>
<dbReference type="Pfam" id="PF01740">
    <property type="entry name" value="STAS"/>
    <property type="match status" value="1"/>
</dbReference>
<evidence type="ECO:0000259" key="3">
    <source>
        <dbReference type="PROSITE" id="PS50801"/>
    </source>
</evidence>
<dbReference type="PANTHER" id="PTHR33495:SF2">
    <property type="entry name" value="ANTI-SIGMA FACTOR ANTAGONIST TM_1081-RELATED"/>
    <property type="match status" value="1"/>
</dbReference>
<sequence length="97" mass="10212">MSGEIDLATVPLLREAVDELVTAGRAHLVWNLQAVSFMDSSGLGVLVYAMRSTEAAKGCVRLAGAGQQIRQLLELTGLDTVIEQYPDVPSATGPVTA</sequence>
<comment type="caution">
    <text evidence="4">The sequence shown here is derived from an EMBL/GenBank/DDBJ whole genome shotgun (WGS) entry which is preliminary data.</text>
</comment>
<protein>
    <recommendedName>
        <fullName evidence="2">Anti-sigma factor antagonist</fullName>
    </recommendedName>
</protein>
<dbReference type="SUPFAM" id="SSF52091">
    <property type="entry name" value="SpoIIaa-like"/>
    <property type="match status" value="1"/>
</dbReference>
<gene>
    <name evidence="4" type="ORF">J8N05_20500</name>
</gene>
<dbReference type="InterPro" id="IPR003658">
    <property type="entry name" value="Anti-sigma_ant"/>
</dbReference>
<proteinExistence type="inferred from homology"/>
<dbReference type="PANTHER" id="PTHR33495">
    <property type="entry name" value="ANTI-SIGMA FACTOR ANTAGONIST TM_1081-RELATED-RELATED"/>
    <property type="match status" value="1"/>
</dbReference>
<dbReference type="InterPro" id="IPR036513">
    <property type="entry name" value="STAS_dom_sf"/>
</dbReference>
<dbReference type="GO" id="GO:0043856">
    <property type="term" value="F:anti-sigma factor antagonist activity"/>
    <property type="evidence" value="ECO:0007669"/>
    <property type="project" value="InterPro"/>
</dbReference>
<dbReference type="Gene3D" id="3.30.750.24">
    <property type="entry name" value="STAS domain"/>
    <property type="match status" value="1"/>
</dbReference>
<evidence type="ECO:0000256" key="1">
    <source>
        <dbReference type="ARBA" id="ARBA00009013"/>
    </source>
</evidence>
<evidence type="ECO:0000256" key="2">
    <source>
        <dbReference type="RuleBase" id="RU003749"/>
    </source>
</evidence>